<comment type="caution">
    <text evidence="12">The sequence shown here is derived from an EMBL/GenBank/DDBJ whole genome shotgun (WGS) entry which is preliminary data.</text>
</comment>
<evidence type="ECO:0000256" key="6">
    <source>
        <dbReference type="ARBA" id="ARBA00022989"/>
    </source>
</evidence>
<evidence type="ECO:0000256" key="7">
    <source>
        <dbReference type="ARBA" id="ARBA00023136"/>
    </source>
</evidence>
<keyword evidence="5 10" id="KW-0812">Transmembrane</keyword>
<evidence type="ECO:0000313" key="12">
    <source>
        <dbReference type="EMBL" id="MFD1400185.1"/>
    </source>
</evidence>
<name>A0ABW4BK80_9LACO</name>
<dbReference type="CDD" id="cd16015">
    <property type="entry name" value="LTA_synthase"/>
    <property type="match status" value="1"/>
</dbReference>
<keyword evidence="8" id="KW-0175">Coiled coil</keyword>
<protein>
    <submittedName>
        <fullName evidence="12">LTA synthase family protein</fullName>
        <ecNumber evidence="12">2.7.8.-</ecNumber>
    </submittedName>
</protein>
<gene>
    <name evidence="12" type="ORF">ACFQ41_12775</name>
</gene>
<dbReference type="InterPro" id="IPR000917">
    <property type="entry name" value="Sulfatase_N"/>
</dbReference>
<dbReference type="InterPro" id="IPR012160">
    <property type="entry name" value="LtaS-like"/>
</dbReference>
<dbReference type="PANTHER" id="PTHR47371">
    <property type="entry name" value="LIPOTEICHOIC ACID SYNTHASE"/>
    <property type="match status" value="1"/>
</dbReference>
<evidence type="ECO:0000256" key="1">
    <source>
        <dbReference type="ARBA" id="ARBA00004651"/>
    </source>
</evidence>
<feature type="transmembrane region" description="Helical" evidence="10">
    <location>
        <begin position="46"/>
        <end position="68"/>
    </location>
</feature>
<evidence type="ECO:0000256" key="9">
    <source>
        <dbReference type="SAM" id="MobiDB-lite"/>
    </source>
</evidence>
<accession>A0ABW4BK80</accession>
<dbReference type="Pfam" id="PF00884">
    <property type="entry name" value="Sulfatase"/>
    <property type="match status" value="1"/>
</dbReference>
<proteinExistence type="inferred from homology"/>
<feature type="coiled-coil region" evidence="8">
    <location>
        <begin position="642"/>
        <end position="669"/>
    </location>
</feature>
<dbReference type="Gene3D" id="3.40.720.10">
    <property type="entry name" value="Alkaline Phosphatase, subunit A"/>
    <property type="match status" value="1"/>
</dbReference>
<comment type="subcellular location">
    <subcellularLocation>
        <location evidence="1">Cell membrane</location>
        <topology evidence="1">Multi-pass membrane protein</topology>
    </subcellularLocation>
</comment>
<evidence type="ECO:0000256" key="3">
    <source>
        <dbReference type="ARBA" id="ARBA00009983"/>
    </source>
</evidence>
<keyword evidence="6 10" id="KW-1133">Transmembrane helix</keyword>
<comment type="similarity">
    <text evidence="3">Belongs to the LTA synthase family.</text>
</comment>
<dbReference type="Gene3D" id="3.30.1120.170">
    <property type="match status" value="1"/>
</dbReference>
<feature type="transmembrane region" description="Helical" evidence="10">
    <location>
        <begin position="75"/>
        <end position="96"/>
    </location>
</feature>
<feature type="transmembrane region" description="Helical" evidence="10">
    <location>
        <begin position="131"/>
        <end position="149"/>
    </location>
</feature>
<dbReference type="InterPro" id="IPR050448">
    <property type="entry name" value="OpgB/LTA_synthase_biosynth"/>
</dbReference>
<dbReference type="PIRSF" id="PIRSF005091">
    <property type="entry name" value="Mmb_sulf_HI1246"/>
    <property type="match status" value="1"/>
</dbReference>
<organism evidence="12 13">
    <name type="scientific">Lacticaseibacillus suilingensis</name>
    <dbReference type="NCBI Taxonomy" id="2799577"/>
    <lineage>
        <taxon>Bacteria</taxon>
        <taxon>Bacillati</taxon>
        <taxon>Bacillota</taxon>
        <taxon>Bacilli</taxon>
        <taxon>Lactobacillales</taxon>
        <taxon>Lactobacillaceae</taxon>
        <taxon>Lacticaseibacillus</taxon>
    </lineage>
</organism>
<feature type="transmembrane region" description="Helical" evidence="10">
    <location>
        <begin position="161"/>
        <end position="180"/>
    </location>
</feature>
<dbReference type="GO" id="GO:0016740">
    <property type="term" value="F:transferase activity"/>
    <property type="evidence" value="ECO:0007669"/>
    <property type="project" value="UniProtKB-KW"/>
</dbReference>
<keyword evidence="12" id="KW-0808">Transferase</keyword>
<evidence type="ECO:0000259" key="11">
    <source>
        <dbReference type="Pfam" id="PF00884"/>
    </source>
</evidence>
<feature type="domain" description="Sulfatase N-terminal" evidence="11">
    <location>
        <begin position="253"/>
        <end position="546"/>
    </location>
</feature>
<keyword evidence="13" id="KW-1185">Reference proteome</keyword>
<feature type="region of interest" description="Disordered" evidence="9">
    <location>
        <begin position="678"/>
        <end position="718"/>
    </location>
</feature>
<evidence type="ECO:0000256" key="2">
    <source>
        <dbReference type="ARBA" id="ARBA00004936"/>
    </source>
</evidence>
<dbReference type="PANTHER" id="PTHR47371:SF3">
    <property type="entry name" value="PHOSPHOGLYCEROL TRANSFERASE I"/>
    <property type="match status" value="1"/>
</dbReference>
<reference evidence="13" key="1">
    <citation type="journal article" date="2019" name="Int. J. Syst. Evol. Microbiol.">
        <title>The Global Catalogue of Microorganisms (GCM) 10K type strain sequencing project: providing services to taxonomists for standard genome sequencing and annotation.</title>
        <authorList>
            <consortium name="The Broad Institute Genomics Platform"/>
            <consortium name="The Broad Institute Genome Sequencing Center for Infectious Disease"/>
            <person name="Wu L."/>
            <person name="Ma J."/>
        </authorList>
    </citation>
    <scope>NUCLEOTIDE SEQUENCE [LARGE SCALE GENOMIC DNA]</scope>
    <source>
        <strain evidence="13">CCM 9110</strain>
    </source>
</reference>
<comment type="pathway">
    <text evidence="2">Cell wall biogenesis; lipoteichoic acid biosynthesis.</text>
</comment>
<feature type="transmembrane region" description="Helical" evidence="10">
    <location>
        <begin position="12"/>
        <end position="34"/>
    </location>
</feature>
<evidence type="ECO:0000313" key="13">
    <source>
        <dbReference type="Proteomes" id="UP001597199"/>
    </source>
</evidence>
<dbReference type="EMBL" id="JBHTOA010000049">
    <property type="protein sequence ID" value="MFD1400185.1"/>
    <property type="molecule type" value="Genomic_DNA"/>
</dbReference>
<evidence type="ECO:0000256" key="10">
    <source>
        <dbReference type="SAM" id="Phobius"/>
    </source>
</evidence>
<evidence type="ECO:0000256" key="5">
    <source>
        <dbReference type="ARBA" id="ARBA00022692"/>
    </source>
</evidence>
<sequence length="718" mass="79869">MKQIGSKIQGFFNSRLGFFLLAVALFWAKTYWAYNTKFNLGVKGGMQQLLLALNPLPTTILLFGLALYVSGRKSYVLMLIVDLLTSIWLFANVLYYREFSDFMTFALIRNSGTIANNLGTGVAGIMQPSDWLVFLDVIILVILLATRVIKVSIKPIKKRFALGVTVLAVFMFGANLSMAYSDRSGLLTRMFDNNYIVKYLGLNAYTVVDGVKTAQTSAEKANAKASDLDSVLAYVKNHQVAKNVNYYGTAKGKNVFVIHLESLQQFMIDFKWDGQEVTPNLNKIYHENNTLSFDNFFNQVGQGKTSDAEMMLETSLFGLQEGSAMQIDGTSNTFQAAPAILAQQGGYTTAVAHGDVPSYWNRDNTYKSWGYDYFFSKSYFPKVKDYDVGYGIKDKIFMKDSAEYAQQLPQPFYMKLITVTNHFPYTLDKKNQTISKTDTGDKTVDGYVQTAKYLDQSIGEFMSWLQKTGLDKTSMVVFYGDHYGISDNHKKAMAKLTGIEGFNDYNNAMYQRVPFMIHMDGLKGGIDHTYGGEIDVLPTLLHLLGIDTSNYVMMGNDLLSPEHDQTVAFRNGDWVTPTITKVGSEYFNTTSGERLENLTKAQKQVINTATNRVTTELSLSDRVINGDLLRFYTPAGFKKVDKSDYSYNLKKAQEQLKAAQKSGTSLQAKNNGKSLLDLYVTDAPELQTNADSSSSSSESSSTSNSSSSSAASSSSSNN</sequence>
<dbReference type="Proteomes" id="UP001597199">
    <property type="component" value="Unassembled WGS sequence"/>
</dbReference>
<keyword evidence="4" id="KW-1003">Cell membrane</keyword>
<evidence type="ECO:0000256" key="4">
    <source>
        <dbReference type="ARBA" id="ARBA00022475"/>
    </source>
</evidence>
<dbReference type="InterPro" id="IPR017850">
    <property type="entry name" value="Alkaline_phosphatase_core_sf"/>
</dbReference>
<dbReference type="EC" id="2.7.8.-" evidence="12"/>
<evidence type="ECO:0000256" key="8">
    <source>
        <dbReference type="SAM" id="Coils"/>
    </source>
</evidence>
<dbReference type="RefSeq" id="WP_204119880.1">
    <property type="nucleotide sequence ID" value="NZ_BOLV01000036.1"/>
</dbReference>
<feature type="compositionally biased region" description="Low complexity" evidence="9">
    <location>
        <begin position="692"/>
        <end position="718"/>
    </location>
</feature>
<dbReference type="SUPFAM" id="SSF53649">
    <property type="entry name" value="Alkaline phosphatase-like"/>
    <property type="match status" value="1"/>
</dbReference>
<keyword evidence="7 10" id="KW-0472">Membrane</keyword>